<dbReference type="PANTHER" id="PTHR21708">
    <property type="entry name" value="PROBABLE 2-DEHYDROPANTOATE 2-REDUCTASE"/>
    <property type="match status" value="1"/>
</dbReference>
<dbReference type="EMBL" id="SLUN01000001">
    <property type="protein sequence ID" value="TCL77013.1"/>
    <property type="molecule type" value="Genomic_DNA"/>
</dbReference>
<evidence type="ECO:0000256" key="3">
    <source>
        <dbReference type="ARBA" id="ARBA00023002"/>
    </source>
</evidence>
<comment type="function">
    <text evidence="4">Catalyzes the NADPH-dependent reduction of ketopantoate into pantoic acid.</text>
</comment>
<evidence type="ECO:0000256" key="2">
    <source>
        <dbReference type="ARBA" id="ARBA00022857"/>
    </source>
</evidence>
<keyword evidence="4" id="KW-0566">Pantothenate biosynthesis</keyword>
<dbReference type="UniPathway" id="UPA00028">
    <property type="reaction ID" value="UER00004"/>
</dbReference>
<dbReference type="InterPro" id="IPR003710">
    <property type="entry name" value="ApbA"/>
</dbReference>
<organism evidence="8 9">
    <name type="scientific">Hydrogenispora ethanolica</name>
    <dbReference type="NCBI Taxonomy" id="1082276"/>
    <lineage>
        <taxon>Bacteria</taxon>
        <taxon>Bacillati</taxon>
        <taxon>Bacillota</taxon>
        <taxon>Hydrogenispora</taxon>
    </lineage>
</organism>
<dbReference type="Gene3D" id="1.10.1040.10">
    <property type="entry name" value="N-(1-d-carboxylethyl)-l-norvaline Dehydrogenase, domain 2"/>
    <property type="match status" value="1"/>
</dbReference>
<dbReference type="InterPro" id="IPR013752">
    <property type="entry name" value="KPA_reductase"/>
</dbReference>
<evidence type="ECO:0000256" key="4">
    <source>
        <dbReference type="RuleBase" id="RU362068"/>
    </source>
</evidence>
<dbReference type="GO" id="GO:0015940">
    <property type="term" value="P:pantothenate biosynthetic process"/>
    <property type="evidence" value="ECO:0007669"/>
    <property type="project" value="UniProtKB-UniPathway"/>
</dbReference>
<keyword evidence="2 4" id="KW-0521">NADP</keyword>
<dbReference type="InterPro" id="IPR008927">
    <property type="entry name" value="6-PGluconate_DH-like_C_sf"/>
</dbReference>
<accession>A0A4R1SBS2</accession>
<dbReference type="AlphaFoldDB" id="A0A4R1SBS2"/>
<feature type="domain" description="Ketopantoate reductase C-terminal" evidence="7">
    <location>
        <begin position="179"/>
        <end position="304"/>
    </location>
</feature>
<dbReference type="InterPro" id="IPR013328">
    <property type="entry name" value="6PGD_dom2"/>
</dbReference>
<reference evidence="8 9" key="1">
    <citation type="submission" date="2019-03" db="EMBL/GenBank/DDBJ databases">
        <title>Genomic Encyclopedia of Type Strains, Phase IV (KMG-IV): sequencing the most valuable type-strain genomes for metagenomic binning, comparative biology and taxonomic classification.</title>
        <authorList>
            <person name="Goeker M."/>
        </authorList>
    </citation>
    <scope>NUCLEOTIDE SEQUENCE [LARGE SCALE GENOMIC DNA]</scope>
    <source>
        <strain evidence="8 9">LX-B</strain>
    </source>
</reference>
<evidence type="ECO:0000256" key="5">
    <source>
        <dbReference type="SAM" id="SignalP"/>
    </source>
</evidence>
<comment type="catalytic activity">
    <reaction evidence="4">
        <text>(R)-pantoate + NADP(+) = 2-dehydropantoate + NADPH + H(+)</text>
        <dbReference type="Rhea" id="RHEA:16233"/>
        <dbReference type="ChEBI" id="CHEBI:11561"/>
        <dbReference type="ChEBI" id="CHEBI:15378"/>
        <dbReference type="ChEBI" id="CHEBI:15980"/>
        <dbReference type="ChEBI" id="CHEBI:57783"/>
        <dbReference type="ChEBI" id="CHEBI:58349"/>
        <dbReference type="EC" id="1.1.1.169"/>
    </reaction>
</comment>
<feature type="chain" id="PRO_5039313476" description="2-dehydropantoate 2-reductase" evidence="5">
    <location>
        <begin position="23"/>
        <end position="311"/>
    </location>
</feature>
<evidence type="ECO:0000256" key="1">
    <source>
        <dbReference type="ARBA" id="ARBA00007870"/>
    </source>
</evidence>
<gene>
    <name evidence="8" type="ORF">EDC14_1001298</name>
</gene>
<dbReference type="Pfam" id="PF08546">
    <property type="entry name" value="ApbA_C"/>
    <property type="match status" value="1"/>
</dbReference>
<dbReference type="Proteomes" id="UP000295008">
    <property type="component" value="Unassembled WGS sequence"/>
</dbReference>
<dbReference type="OrthoDB" id="9793586at2"/>
<dbReference type="PANTHER" id="PTHR21708:SF26">
    <property type="entry name" value="2-DEHYDROPANTOATE 2-REDUCTASE"/>
    <property type="match status" value="1"/>
</dbReference>
<keyword evidence="5" id="KW-0732">Signal</keyword>
<keyword evidence="3 4" id="KW-0560">Oxidoreductase</keyword>
<evidence type="ECO:0000313" key="9">
    <source>
        <dbReference type="Proteomes" id="UP000295008"/>
    </source>
</evidence>
<proteinExistence type="inferred from homology"/>
<sequence>MKFAIVGAGAMGCLVGAMLAKAGAEVWLVNRNEAITGAIRRDGLKVTLQGEDEWVPIRAVQSPAEIGATMDVILFLVKGCHTEAAAAAARCLADERTYVMTLQNGIGNVEILAQCFARERILYGLLEFAGKMIEPGHVQGFIGANSKICFGPATKVVTEEMERIAAYFKPGIKVILRPDIDSEVWIKLRNNSANVLFGFLRLSIGQALAAEGAAELIQGVREEVIAVARAKGIQFTPEELQVNGGKTPVNPELYAHIPSTALDMKNKKPTEVEFLNGAVYREGLRVGVPTPYNELLYKMVKIYENTYELQF</sequence>
<dbReference type="InterPro" id="IPR013332">
    <property type="entry name" value="KPR_N"/>
</dbReference>
<dbReference type="SUPFAM" id="SSF51735">
    <property type="entry name" value="NAD(P)-binding Rossmann-fold domains"/>
    <property type="match status" value="1"/>
</dbReference>
<protein>
    <recommendedName>
        <fullName evidence="4">2-dehydropantoate 2-reductase</fullName>
        <ecNumber evidence="4">1.1.1.169</ecNumber>
    </recommendedName>
    <alternativeName>
        <fullName evidence="4">Ketopantoate reductase</fullName>
    </alternativeName>
</protein>
<dbReference type="Pfam" id="PF02558">
    <property type="entry name" value="ApbA"/>
    <property type="match status" value="1"/>
</dbReference>
<evidence type="ECO:0000313" key="8">
    <source>
        <dbReference type="EMBL" id="TCL77013.1"/>
    </source>
</evidence>
<name>A0A4R1SBS2_HYDET</name>
<feature type="signal peptide" evidence="5">
    <location>
        <begin position="1"/>
        <end position="22"/>
    </location>
</feature>
<dbReference type="RefSeq" id="WP_132012398.1">
    <property type="nucleotide sequence ID" value="NZ_SLUN01000001.1"/>
</dbReference>
<dbReference type="InterPro" id="IPR051402">
    <property type="entry name" value="KPR-Related"/>
</dbReference>
<evidence type="ECO:0000259" key="7">
    <source>
        <dbReference type="Pfam" id="PF08546"/>
    </source>
</evidence>
<evidence type="ECO:0000259" key="6">
    <source>
        <dbReference type="Pfam" id="PF02558"/>
    </source>
</evidence>
<feature type="domain" description="Ketopantoate reductase N-terminal" evidence="6">
    <location>
        <begin position="4"/>
        <end position="139"/>
    </location>
</feature>
<dbReference type="Gene3D" id="3.40.50.720">
    <property type="entry name" value="NAD(P)-binding Rossmann-like Domain"/>
    <property type="match status" value="1"/>
</dbReference>
<dbReference type="PRINTS" id="PR00411">
    <property type="entry name" value="PNDRDTASEI"/>
</dbReference>
<comment type="caution">
    <text evidence="8">The sequence shown here is derived from an EMBL/GenBank/DDBJ whole genome shotgun (WGS) entry which is preliminary data.</text>
</comment>
<dbReference type="GO" id="GO:0008677">
    <property type="term" value="F:2-dehydropantoate 2-reductase activity"/>
    <property type="evidence" value="ECO:0007669"/>
    <property type="project" value="UniProtKB-EC"/>
</dbReference>
<dbReference type="NCBIfam" id="TIGR00745">
    <property type="entry name" value="apbA_panE"/>
    <property type="match status" value="1"/>
</dbReference>
<dbReference type="SUPFAM" id="SSF48179">
    <property type="entry name" value="6-phosphogluconate dehydrogenase C-terminal domain-like"/>
    <property type="match status" value="1"/>
</dbReference>
<keyword evidence="9" id="KW-1185">Reference proteome</keyword>
<dbReference type="EC" id="1.1.1.169" evidence="4"/>
<comment type="similarity">
    <text evidence="1 4">Belongs to the ketopantoate reductase family.</text>
</comment>
<dbReference type="GO" id="GO:0005737">
    <property type="term" value="C:cytoplasm"/>
    <property type="evidence" value="ECO:0007669"/>
    <property type="project" value="TreeGrafter"/>
</dbReference>
<comment type="pathway">
    <text evidence="4">Cofactor biosynthesis; (R)-pantothenate biosynthesis; (R)-pantoate from 3-methyl-2-oxobutanoate: step 2/2.</text>
</comment>
<dbReference type="InterPro" id="IPR036291">
    <property type="entry name" value="NAD(P)-bd_dom_sf"/>
</dbReference>